<comment type="caution">
    <text evidence="2">The sequence shown here is derived from an EMBL/GenBank/DDBJ whole genome shotgun (WGS) entry which is preliminary data.</text>
</comment>
<feature type="compositionally biased region" description="Polar residues" evidence="1">
    <location>
        <begin position="1"/>
        <end position="12"/>
    </location>
</feature>
<protein>
    <submittedName>
        <fullName evidence="2">Uncharacterized protein</fullName>
    </submittedName>
</protein>
<proteinExistence type="predicted"/>
<evidence type="ECO:0000256" key="1">
    <source>
        <dbReference type="SAM" id="MobiDB-lite"/>
    </source>
</evidence>
<dbReference type="Proteomes" id="UP001444661">
    <property type="component" value="Unassembled WGS sequence"/>
</dbReference>
<accession>A0ABR1SMP2</accession>
<evidence type="ECO:0000313" key="2">
    <source>
        <dbReference type="EMBL" id="KAK8035577.1"/>
    </source>
</evidence>
<gene>
    <name evidence="2" type="ORF">PG993_010572</name>
</gene>
<keyword evidence="3" id="KW-1185">Reference proteome</keyword>
<reference evidence="2 3" key="1">
    <citation type="submission" date="2023-01" db="EMBL/GenBank/DDBJ databases">
        <title>Analysis of 21 Apiospora genomes using comparative genomics revels a genus with tremendous synthesis potential of carbohydrate active enzymes and secondary metabolites.</title>
        <authorList>
            <person name="Sorensen T."/>
        </authorList>
    </citation>
    <scope>NUCLEOTIDE SEQUENCE [LARGE SCALE GENOMIC DNA]</scope>
    <source>
        <strain evidence="2 3">CBS 33761</strain>
    </source>
</reference>
<name>A0ABR1SMP2_9PEZI</name>
<dbReference type="EMBL" id="JAQQWK010000009">
    <property type="protein sequence ID" value="KAK8035577.1"/>
    <property type="molecule type" value="Genomic_DNA"/>
</dbReference>
<evidence type="ECO:0000313" key="3">
    <source>
        <dbReference type="Proteomes" id="UP001444661"/>
    </source>
</evidence>
<organism evidence="2 3">
    <name type="scientific">Apiospora rasikravindrae</name>
    <dbReference type="NCBI Taxonomy" id="990691"/>
    <lineage>
        <taxon>Eukaryota</taxon>
        <taxon>Fungi</taxon>
        <taxon>Dikarya</taxon>
        <taxon>Ascomycota</taxon>
        <taxon>Pezizomycotina</taxon>
        <taxon>Sordariomycetes</taxon>
        <taxon>Xylariomycetidae</taxon>
        <taxon>Amphisphaeriales</taxon>
        <taxon>Apiosporaceae</taxon>
        <taxon>Apiospora</taxon>
    </lineage>
</organism>
<sequence length="144" mass="15604">MESASGNVTVDIQQPPPVNESATFRDPDPATIKCSSTDQSPSYFDCVHTFQSDLYREFSMSQGKKGDNQVAAHAETCAINVSYLEDWDDSCNATLGDVLDHARGILRKCNNGQLGPDGRCEGQVAFTVPHCPANIRIVHTTVDG</sequence>
<feature type="region of interest" description="Disordered" evidence="1">
    <location>
        <begin position="1"/>
        <end position="27"/>
    </location>
</feature>